<keyword evidence="1" id="KW-1133">Transmembrane helix</keyword>
<evidence type="ECO:0000313" key="2">
    <source>
        <dbReference type="EMBL" id="CDL12922.1"/>
    </source>
</evidence>
<keyword evidence="3" id="KW-1185">Reference proteome</keyword>
<proteinExistence type="predicted"/>
<name>W1DVT8_KLEPN</name>
<reference evidence="2" key="1">
    <citation type="submission" date="2013-10" db="EMBL/GenBank/DDBJ databases">
        <title>Antibiotic resistance diversity of beta-lactamase producers in the General Hospital Vienna.</title>
        <authorList>
            <person name="Barisic I."/>
            <person name="Mitteregger D."/>
            <person name="Hirschl A.M."/>
            <person name="Noehammer C."/>
            <person name="Wiesinger-Mayr H."/>
        </authorList>
    </citation>
    <scope>NUCLEOTIDE SEQUENCE [LARGE SCALE GENOMIC DNA]</scope>
    <source>
        <strain evidence="2">IS43</strain>
    </source>
</reference>
<dbReference type="EMBL" id="CBWK010000863">
    <property type="protein sequence ID" value="CDL12922.1"/>
    <property type="molecule type" value="Genomic_DNA"/>
</dbReference>
<keyword evidence="1" id="KW-0812">Transmembrane</keyword>
<accession>W1DVT8</accession>
<feature type="transmembrane region" description="Helical" evidence="1">
    <location>
        <begin position="6"/>
        <end position="27"/>
    </location>
</feature>
<protein>
    <submittedName>
        <fullName evidence="2">Uncharacterized protein</fullName>
    </submittedName>
</protein>
<dbReference type="Proteomes" id="UP000019183">
    <property type="component" value="Unassembled WGS sequence"/>
</dbReference>
<evidence type="ECO:0000256" key="1">
    <source>
        <dbReference type="SAM" id="Phobius"/>
    </source>
</evidence>
<evidence type="ECO:0000313" key="3">
    <source>
        <dbReference type="Proteomes" id="UP000019183"/>
    </source>
</evidence>
<dbReference type="AlphaFoldDB" id="W1DVT8"/>
<comment type="caution">
    <text evidence="2">The sequence shown here is derived from an EMBL/GenBank/DDBJ whole genome shotgun (WGS) entry which is preliminary data.</text>
</comment>
<sequence length="48" mass="5892">MDLFYFISLFLFDFIVYINVIILQFTLRIYILRGDFLNCFCYAIFCVM</sequence>
<organism evidence="2 3">
    <name type="scientific">Klebsiella pneumoniae IS43</name>
    <dbReference type="NCBI Taxonomy" id="1432552"/>
    <lineage>
        <taxon>Bacteria</taxon>
        <taxon>Pseudomonadati</taxon>
        <taxon>Pseudomonadota</taxon>
        <taxon>Gammaproteobacteria</taxon>
        <taxon>Enterobacterales</taxon>
        <taxon>Enterobacteriaceae</taxon>
        <taxon>Klebsiella/Raoultella group</taxon>
        <taxon>Klebsiella</taxon>
        <taxon>Klebsiella pneumoniae complex</taxon>
    </lineage>
</organism>
<keyword evidence="1" id="KW-0472">Membrane</keyword>